<gene>
    <name evidence="1" type="ORF">LCGC14_2609670</name>
</gene>
<dbReference type="EMBL" id="LAZR01044268">
    <property type="protein sequence ID" value="KKL05074.1"/>
    <property type="molecule type" value="Genomic_DNA"/>
</dbReference>
<sequence length="51" mass="5907">SDAPLEGALYSAPRQGFEDMRHLMITKVTGLAQLLRQLEERDLQLEHIHDY</sequence>
<dbReference type="AlphaFoldDB" id="A0A0F9A695"/>
<accession>A0A0F9A695</accession>
<name>A0A0F9A695_9ZZZZ</name>
<organism evidence="1">
    <name type="scientific">marine sediment metagenome</name>
    <dbReference type="NCBI Taxonomy" id="412755"/>
    <lineage>
        <taxon>unclassified sequences</taxon>
        <taxon>metagenomes</taxon>
        <taxon>ecological metagenomes</taxon>
    </lineage>
</organism>
<proteinExistence type="predicted"/>
<evidence type="ECO:0000313" key="1">
    <source>
        <dbReference type="EMBL" id="KKL05074.1"/>
    </source>
</evidence>
<feature type="non-terminal residue" evidence="1">
    <location>
        <position position="1"/>
    </location>
</feature>
<comment type="caution">
    <text evidence="1">The sequence shown here is derived from an EMBL/GenBank/DDBJ whole genome shotgun (WGS) entry which is preliminary data.</text>
</comment>
<reference evidence="1" key="1">
    <citation type="journal article" date="2015" name="Nature">
        <title>Complex archaea that bridge the gap between prokaryotes and eukaryotes.</title>
        <authorList>
            <person name="Spang A."/>
            <person name="Saw J.H."/>
            <person name="Jorgensen S.L."/>
            <person name="Zaremba-Niedzwiedzka K."/>
            <person name="Martijn J."/>
            <person name="Lind A.E."/>
            <person name="van Eijk R."/>
            <person name="Schleper C."/>
            <person name="Guy L."/>
            <person name="Ettema T.J."/>
        </authorList>
    </citation>
    <scope>NUCLEOTIDE SEQUENCE</scope>
</reference>
<protein>
    <submittedName>
        <fullName evidence="1">Uncharacterized protein</fullName>
    </submittedName>
</protein>